<dbReference type="InterPro" id="IPR000182">
    <property type="entry name" value="GNAT_dom"/>
</dbReference>
<dbReference type="EMBL" id="CP009288">
    <property type="protein sequence ID" value="AIQ12869.1"/>
    <property type="molecule type" value="Genomic_DNA"/>
</dbReference>
<sequence length="175" mass="19408">MKVTFRELVPGDAEELLRLQHSMDKETAFMLLEPGERQTDLRQVQDMIEGFVRSKTSKLIGAEVDGQLAGYVSARGGSVNRNRHSAYLVMGLLKRYQGMGVGSGLLRKLIARAEEAGLVRLELTVMKHNERAIALYTKCGFTAEGTKVKSLKVDGAWVDELYMSKIIGFAAQENT</sequence>
<evidence type="ECO:0000313" key="2">
    <source>
        <dbReference type="EMBL" id="AIQ12869.1"/>
    </source>
</evidence>
<accession>A0A089IV63</accession>
<dbReference type="STRING" id="44251.PDUR_13820"/>
<dbReference type="InterPro" id="IPR016181">
    <property type="entry name" value="Acyl_CoA_acyltransferase"/>
</dbReference>
<keyword evidence="3" id="KW-1185">Reference proteome</keyword>
<dbReference type="RefSeq" id="WP_052410211.1">
    <property type="nucleotide sequence ID" value="NZ_CP009288.1"/>
</dbReference>
<dbReference type="OrthoDB" id="948250at2"/>
<dbReference type="SUPFAM" id="SSF55729">
    <property type="entry name" value="Acyl-CoA N-acyltransferases (Nat)"/>
    <property type="match status" value="1"/>
</dbReference>
<dbReference type="CDD" id="cd04301">
    <property type="entry name" value="NAT_SF"/>
    <property type="match status" value="1"/>
</dbReference>
<dbReference type="eggNOG" id="COG0456">
    <property type="taxonomic scope" value="Bacteria"/>
</dbReference>
<proteinExistence type="predicted"/>
<gene>
    <name evidence="2" type="ORF">PDUR_13820</name>
</gene>
<protein>
    <submittedName>
        <fullName evidence="2">GCN5 family acetyltransferase</fullName>
    </submittedName>
</protein>
<dbReference type="Pfam" id="PF00583">
    <property type="entry name" value="Acetyltransf_1"/>
    <property type="match status" value="1"/>
</dbReference>
<reference evidence="2 3" key="1">
    <citation type="submission" date="2014-08" db="EMBL/GenBank/DDBJ databases">
        <title>Comparative genomics of the Paenibacillus odorifer group.</title>
        <authorList>
            <person name="den Bakker H.C."/>
            <person name="Tsai Y.-C."/>
            <person name="Martin N."/>
            <person name="Korlach J."/>
            <person name="Wiedmann M."/>
        </authorList>
    </citation>
    <scope>NUCLEOTIDE SEQUENCE [LARGE SCALE GENOMIC DNA]</scope>
    <source>
        <strain evidence="2 3">DSM 1735</strain>
    </source>
</reference>
<evidence type="ECO:0000259" key="1">
    <source>
        <dbReference type="PROSITE" id="PS51186"/>
    </source>
</evidence>
<evidence type="ECO:0000313" key="3">
    <source>
        <dbReference type="Proteomes" id="UP000029409"/>
    </source>
</evidence>
<dbReference type="AlphaFoldDB" id="A0A089IV63"/>
<dbReference type="GO" id="GO:0016747">
    <property type="term" value="F:acyltransferase activity, transferring groups other than amino-acyl groups"/>
    <property type="evidence" value="ECO:0007669"/>
    <property type="project" value="InterPro"/>
</dbReference>
<organism evidence="2 3">
    <name type="scientific">Paenibacillus durus</name>
    <name type="common">Paenibacillus azotofixans</name>
    <dbReference type="NCBI Taxonomy" id="44251"/>
    <lineage>
        <taxon>Bacteria</taxon>
        <taxon>Bacillati</taxon>
        <taxon>Bacillota</taxon>
        <taxon>Bacilli</taxon>
        <taxon>Bacillales</taxon>
        <taxon>Paenibacillaceae</taxon>
        <taxon>Paenibacillus</taxon>
    </lineage>
</organism>
<keyword evidence="2" id="KW-0808">Transferase</keyword>
<dbReference type="Gene3D" id="3.40.630.30">
    <property type="match status" value="1"/>
</dbReference>
<feature type="domain" description="N-acetyltransferase" evidence="1">
    <location>
        <begin position="3"/>
        <end position="168"/>
    </location>
</feature>
<dbReference type="KEGG" id="pdu:PDUR_13820"/>
<dbReference type="PANTHER" id="PTHR43072">
    <property type="entry name" value="N-ACETYLTRANSFERASE"/>
    <property type="match status" value="1"/>
</dbReference>
<dbReference type="PROSITE" id="PS51186">
    <property type="entry name" value="GNAT"/>
    <property type="match status" value="1"/>
</dbReference>
<name>A0A089IV63_PAEDU</name>
<dbReference type="Proteomes" id="UP000029409">
    <property type="component" value="Chromosome"/>
</dbReference>